<keyword evidence="2" id="KW-0812">Transmembrane</keyword>
<evidence type="ECO:0000256" key="1">
    <source>
        <dbReference type="SAM" id="MobiDB-lite"/>
    </source>
</evidence>
<dbReference type="OrthoDB" id="5244024at2"/>
<keyword evidence="4" id="KW-1185">Reference proteome</keyword>
<dbReference type="InterPro" id="IPR021401">
    <property type="entry name" value="DUF3040"/>
</dbReference>
<evidence type="ECO:0000256" key="2">
    <source>
        <dbReference type="SAM" id="Phobius"/>
    </source>
</evidence>
<name>A0A2T0VEC4_9MICO</name>
<protein>
    <recommendedName>
        <fullName evidence="5">DUF3040 family protein</fullName>
    </recommendedName>
</protein>
<feature type="region of interest" description="Disordered" evidence="1">
    <location>
        <begin position="84"/>
        <end position="126"/>
    </location>
</feature>
<feature type="compositionally biased region" description="Polar residues" evidence="1">
    <location>
        <begin position="100"/>
        <end position="114"/>
    </location>
</feature>
<evidence type="ECO:0000313" key="4">
    <source>
        <dbReference type="Proteomes" id="UP000237983"/>
    </source>
</evidence>
<evidence type="ECO:0008006" key="5">
    <source>
        <dbReference type="Google" id="ProtNLM"/>
    </source>
</evidence>
<feature type="transmembrane region" description="Helical" evidence="2">
    <location>
        <begin position="65"/>
        <end position="83"/>
    </location>
</feature>
<dbReference type="AlphaFoldDB" id="A0A2T0VEC4"/>
<proteinExistence type="predicted"/>
<organism evidence="3 4">
    <name type="scientific">Glaciihabitans tibetensis</name>
    <dbReference type="NCBI Taxonomy" id="1266600"/>
    <lineage>
        <taxon>Bacteria</taxon>
        <taxon>Bacillati</taxon>
        <taxon>Actinomycetota</taxon>
        <taxon>Actinomycetes</taxon>
        <taxon>Micrococcales</taxon>
        <taxon>Microbacteriaceae</taxon>
        <taxon>Glaciihabitans</taxon>
    </lineage>
</organism>
<feature type="transmembrane region" description="Helical" evidence="2">
    <location>
        <begin position="38"/>
        <end position="59"/>
    </location>
</feature>
<feature type="compositionally biased region" description="Basic and acidic residues" evidence="1">
    <location>
        <begin position="115"/>
        <end position="126"/>
    </location>
</feature>
<keyword evidence="2" id="KW-0472">Membrane</keyword>
<reference evidence="3 4" key="1">
    <citation type="submission" date="2018-03" db="EMBL/GenBank/DDBJ databases">
        <title>Genomic Encyclopedia of Type Strains, Phase III (KMG-III): the genomes of soil and plant-associated and newly described type strains.</title>
        <authorList>
            <person name="Whitman W."/>
        </authorList>
    </citation>
    <scope>NUCLEOTIDE SEQUENCE [LARGE SCALE GENOMIC DNA]</scope>
    <source>
        <strain evidence="3 4">CGMCC 1.12484</strain>
    </source>
</reference>
<dbReference type="EMBL" id="PVTL01000004">
    <property type="protein sequence ID" value="PRY68536.1"/>
    <property type="molecule type" value="Genomic_DNA"/>
</dbReference>
<dbReference type="Proteomes" id="UP000237983">
    <property type="component" value="Unassembled WGS sequence"/>
</dbReference>
<keyword evidence="2" id="KW-1133">Transmembrane helix</keyword>
<sequence>MPLSEQEQRLLEEMERSLYHNDADFVATVAPRRGKPNYTVLVVGILVGVLGIAALVAGVVIHQPLVGILGFAVMFAGVLIAVAPPKNSAPSRPTPGASRPTGSARGTSFMQNMNDRWDKRQDNRDQ</sequence>
<evidence type="ECO:0000313" key="3">
    <source>
        <dbReference type="EMBL" id="PRY68536.1"/>
    </source>
</evidence>
<dbReference type="Pfam" id="PF11239">
    <property type="entry name" value="DUF3040"/>
    <property type="match status" value="1"/>
</dbReference>
<comment type="caution">
    <text evidence="3">The sequence shown here is derived from an EMBL/GenBank/DDBJ whole genome shotgun (WGS) entry which is preliminary data.</text>
</comment>
<gene>
    <name evidence="3" type="ORF">B0I08_104239</name>
</gene>
<dbReference type="RefSeq" id="WP_106212074.1">
    <property type="nucleotide sequence ID" value="NZ_PVTL01000004.1"/>
</dbReference>
<accession>A0A2T0VEC4</accession>